<comment type="caution">
    <text evidence="1">The sequence shown here is derived from an EMBL/GenBank/DDBJ whole genome shotgun (WGS) entry which is preliminary data.</text>
</comment>
<accession>A0A9X0MK67</accession>
<evidence type="ECO:0000313" key="1">
    <source>
        <dbReference type="EMBL" id="KXY51357.1"/>
    </source>
</evidence>
<reference evidence="1 2" key="1">
    <citation type="submission" date="2015-12" db="EMBL/GenBank/DDBJ databases">
        <title>Bacillus cereus Group isolate.</title>
        <authorList>
            <person name="Kovac J."/>
        </authorList>
    </citation>
    <scope>NUCLEOTIDE SEQUENCE [LARGE SCALE GENOMIC DNA]</scope>
    <source>
        <strain evidence="1 2">FSL K6-0073</strain>
    </source>
</reference>
<gene>
    <name evidence="1" type="ORF">AT268_33315</name>
</gene>
<dbReference type="EMBL" id="LOMO01000001">
    <property type="protein sequence ID" value="KXY51357.1"/>
    <property type="molecule type" value="Genomic_DNA"/>
</dbReference>
<dbReference type="Proteomes" id="UP000075476">
    <property type="component" value="Unassembled WGS sequence"/>
</dbReference>
<evidence type="ECO:0000313" key="2">
    <source>
        <dbReference type="Proteomes" id="UP000075476"/>
    </source>
</evidence>
<proteinExistence type="predicted"/>
<protein>
    <submittedName>
        <fullName evidence="1">Uncharacterized protein</fullName>
    </submittedName>
</protein>
<organism evidence="1 2">
    <name type="scientific">Bacillus cereus</name>
    <dbReference type="NCBI Taxonomy" id="1396"/>
    <lineage>
        <taxon>Bacteria</taxon>
        <taxon>Bacillati</taxon>
        <taxon>Bacillota</taxon>
        <taxon>Bacilli</taxon>
        <taxon>Bacillales</taxon>
        <taxon>Bacillaceae</taxon>
        <taxon>Bacillus</taxon>
        <taxon>Bacillus cereus group</taxon>
    </lineage>
</organism>
<sequence>MNNKKLMAKLNDLYTQFLATREQSRRVIMQSGIIRRAFGVKEYKIGKPVKDYERELVLSDDDIRHEFNERISFWNWAKKENDMDRAKEFENIVHYFIDAVRFFNESLADEFQKSVTCE</sequence>
<dbReference type="RefSeq" id="WP_061662692.1">
    <property type="nucleotide sequence ID" value="NZ_LOMO01000001.1"/>
</dbReference>
<dbReference type="AlphaFoldDB" id="A0A9X0MK67"/>
<name>A0A9X0MK67_BACCE</name>